<reference evidence="1" key="1">
    <citation type="submission" date="2020-03" db="EMBL/GenBank/DDBJ databases">
        <title>The deep terrestrial virosphere.</title>
        <authorList>
            <person name="Holmfeldt K."/>
            <person name="Nilsson E."/>
            <person name="Simone D."/>
            <person name="Lopez-Fernandez M."/>
            <person name="Wu X."/>
            <person name="de Brujin I."/>
            <person name="Lundin D."/>
            <person name="Andersson A."/>
            <person name="Bertilsson S."/>
            <person name="Dopson M."/>
        </authorList>
    </citation>
    <scope>NUCLEOTIDE SEQUENCE</scope>
    <source>
        <strain evidence="1">MM415A01206</strain>
    </source>
</reference>
<sequence>MEFSVIERLGLLSVLPKEGTFLTLKLVRQLREALSFDEQELESLGFRQEGERVFWNVSNEKPKDVEIGGAMSDLITKTLKELDKTEKLTEELFGLYEKFVENNNN</sequence>
<evidence type="ECO:0000313" key="1">
    <source>
        <dbReference type="EMBL" id="QJA77825.1"/>
    </source>
</evidence>
<protein>
    <submittedName>
        <fullName evidence="1">Uncharacterized protein</fullName>
    </submittedName>
</protein>
<gene>
    <name evidence="1" type="ORF">MM415A01206_0001</name>
</gene>
<dbReference type="EMBL" id="MT142305">
    <property type="protein sequence ID" value="QJA77825.1"/>
    <property type="molecule type" value="Genomic_DNA"/>
</dbReference>
<proteinExistence type="predicted"/>
<accession>A0A6M3K7T5</accession>
<dbReference type="AlphaFoldDB" id="A0A6M3K7T5"/>
<name>A0A6M3K7T5_9ZZZZ</name>
<organism evidence="1">
    <name type="scientific">viral metagenome</name>
    <dbReference type="NCBI Taxonomy" id="1070528"/>
    <lineage>
        <taxon>unclassified sequences</taxon>
        <taxon>metagenomes</taxon>
        <taxon>organismal metagenomes</taxon>
    </lineage>
</organism>